<reference evidence="3" key="1">
    <citation type="submission" date="2020-11" db="EMBL/GenBank/DDBJ databases">
        <authorList>
            <person name="Tran Van P."/>
        </authorList>
    </citation>
    <scope>NUCLEOTIDE SEQUENCE</scope>
</reference>
<evidence type="ECO:0000259" key="2">
    <source>
        <dbReference type="PROSITE" id="PS50240"/>
    </source>
</evidence>
<dbReference type="Pfam" id="PF00089">
    <property type="entry name" value="Trypsin"/>
    <property type="match status" value="2"/>
</dbReference>
<dbReference type="PANTHER" id="PTHR24252:SF7">
    <property type="entry name" value="HYALIN"/>
    <property type="match status" value="1"/>
</dbReference>
<organism evidence="3">
    <name type="scientific">Timema genevievae</name>
    <name type="common">Walking stick</name>
    <dbReference type="NCBI Taxonomy" id="629358"/>
    <lineage>
        <taxon>Eukaryota</taxon>
        <taxon>Metazoa</taxon>
        <taxon>Ecdysozoa</taxon>
        <taxon>Arthropoda</taxon>
        <taxon>Hexapoda</taxon>
        <taxon>Insecta</taxon>
        <taxon>Pterygota</taxon>
        <taxon>Neoptera</taxon>
        <taxon>Polyneoptera</taxon>
        <taxon>Phasmatodea</taxon>
        <taxon>Timematodea</taxon>
        <taxon>Timematoidea</taxon>
        <taxon>Timematidae</taxon>
        <taxon>Timema</taxon>
    </lineage>
</organism>
<keyword evidence="1" id="KW-1015">Disulfide bond</keyword>
<proteinExistence type="predicted"/>
<dbReference type="EMBL" id="OE845743">
    <property type="protein sequence ID" value="CAD7608183.1"/>
    <property type="molecule type" value="Genomic_DNA"/>
</dbReference>
<accession>A0A7R9K723</accession>
<dbReference type="Gene3D" id="2.40.10.10">
    <property type="entry name" value="Trypsin-like serine proteases"/>
    <property type="match status" value="2"/>
</dbReference>
<evidence type="ECO:0000313" key="3">
    <source>
        <dbReference type="EMBL" id="CAD7608183.1"/>
    </source>
</evidence>
<dbReference type="SUPFAM" id="SSF50494">
    <property type="entry name" value="Trypsin-like serine proteases"/>
    <property type="match status" value="1"/>
</dbReference>
<dbReference type="AlphaFoldDB" id="A0A7R9K723"/>
<dbReference type="InterPro" id="IPR043504">
    <property type="entry name" value="Peptidase_S1_PA_chymotrypsin"/>
</dbReference>
<sequence>MRAETIYIKGAEKKKFLANYTPTSFIVLNDREWQELGNHKLVLSKFFSNTQPPQKIGLTNHEISLRRMCGDRMVIISEKQHAGLKRVTYLAPSWARLCELWDLIDDVRYPSLDDFWVARLGALRRRTNFPSPHEQLQPISHIILHPGYVDVGFINDISLLRMKNQVIFSDYIRPICLPQLGVELKDGRLCTVVGWGQLFESGRVFQKVYPYYRGKTAENHSVKTTLCTPDQDSNPGLPVISSPVYCERDALDNATTAVADTLQEVQLPLISTSECRKRTLFLSPYQITDNMFCAGFDRGGRDACLGDSGGPLMCQVSRKHLGFTL</sequence>
<dbReference type="PROSITE" id="PS50240">
    <property type="entry name" value="TRYPSIN_DOM"/>
    <property type="match status" value="1"/>
</dbReference>
<protein>
    <recommendedName>
        <fullName evidence="2">Peptidase S1 domain-containing protein</fullName>
    </recommendedName>
</protein>
<dbReference type="SMART" id="SM00020">
    <property type="entry name" value="Tryp_SPc"/>
    <property type="match status" value="1"/>
</dbReference>
<name>A0A7R9K723_TIMGE</name>
<evidence type="ECO:0000256" key="1">
    <source>
        <dbReference type="ARBA" id="ARBA00023157"/>
    </source>
</evidence>
<dbReference type="InterPro" id="IPR001254">
    <property type="entry name" value="Trypsin_dom"/>
</dbReference>
<dbReference type="InterPro" id="IPR033116">
    <property type="entry name" value="TRYPSIN_SER"/>
</dbReference>
<gene>
    <name evidence="3" type="ORF">TGEB3V08_LOCUS10321</name>
</gene>
<feature type="domain" description="Peptidase S1" evidence="2">
    <location>
        <begin position="41"/>
        <end position="325"/>
    </location>
</feature>
<dbReference type="InterPro" id="IPR009003">
    <property type="entry name" value="Peptidase_S1_PA"/>
</dbReference>
<dbReference type="PROSITE" id="PS00135">
    <property type="entry name" value="TRYPSIN_SER"/>
    <property type="match status" value="1"/>
</dbReference>
<dbReference type="GO" id="GO:0004252">
    <property type="term" value="F:serine-type endopeptidase activity"/>
    <property type="evidence" value="ECO:0007669"/>
    <property type="project" value="InterPro"/>
</dbReference>
<dbReference type="GO" id="GO:0006508">
    <property type="term" value="P:proteolysis"/>
    <property type="evidence" value="ECO:0007669"/>
    <property type="project" value="InterPro"/>
</dbReference>
<dbReference type="CDD" id="cd00190">
    <property type="entry name" value="Tryp_SPc"/>
    <property type="match status" value="1"/>
</dbReference>
<dbReference type="PANTHER" id="PTHR24252">
    <property type="entry name" value="ACROSIN-RELATED"/>
    <property type="match status" value="1"/>
</dbReference>